<dbReference type="EMBL" id="CASHTH010004242">
    <property type="protein sequence ID" value="CAI8055079.1"/>
    <property type="molecule type" value="Genomic_DNA"/>
</dbReference>
<proteinExistence type="predicted"/>
<protein>
    <submittedName>
        <fullName evidence="1">Uncharacterized protein</fullName>
    </submittedName>
</protein>
<gene>
    <name evidence="1" type="ORF">GBAR_LOCUS30066</name>
</gene>
<name>A0AA35TVP7_GEOBA</name>
<sequence length="236" mass="25778">MMVHIIERRVGGVKLALTAKIWFLLTFIQSSQGFPLASWDLDLDSGRVELQAGGVPGISPSSTVDCTKFTLTSNLMENDAFTLEGCTDIAIQGFRIAFDLTPSDLVFVKLDRNLATSRDTSFLLVESGNGIESSSNPLDFLAPTTVVVQADSYTRDSTRPQVTPNGFQMFDLDVGIFTLQFSEPVNATAPFIDTTSLSFQHHFNSTSEEDIFQVESLSCPECVDGSIVTLTFPPNE</sequence>
<evidence type="ECO:0000313" key="1">
    <source>
        <dbReference type="EMBL" id="CAI8055079.1"/>
    </source>
</evidence>
<feature type="non-terminal residue" evidence="1">
    <location>
        <position position="236"/>
    </location>
</feature>
<evidence type="ECO:0000313" key="2">
    <source>
        <dbReference type="Proteomes" id="UP001174909"/>
    </source>
</evidence>
<organism evidence="1 2">
    <name type="scientific">Geodia barretti</name>
    <name type="common">Barrett's horny sponge</name>
    <dbReference type="NCBI Taxonomy" id="519541"/>
    <lineage>
        <taxon>Eukaryota</taxon>
        <taxon>Metazoa</taxon>
        <taxon>Porifera</taxon>
        <taxon>Demospongiae</taxon>
        <taxon>Heteroscleromorpha</taxon>
        <taxon>Tetractinellida</taxon>
        <taxon>Astrophorina</taxon>
        <taxon>Geodiidae</taxon>
        <taxon>Geodia</taxon>
    </lineage>
</organism>
<accession>A0AA35TVP7</accession>
<dbReference type="AlphaFoldDB" id="A0AA35TVP7"/>
<dbReference type="Proteomes" id="UP001174909">
    <property type="component" value="Unassembled WGS sequence"/>
</dbReference>
<keyword evidence="2" id="KW-1185">Reference proteome</keyword>
<comment type="caution">
    <text evidence="1">The sequence shown here is derived from an EMBL/GenBank/DDBJ whole genome shotgun (WGS) entry which is preliminary data.</text>
</comment>
<reference evidence="1" key="1">
    <citation type="submission" date="2023-03" db="EMBL/GenBank/DDBJ databases">
        <authorList>
            <person name="Steffen K."/>
            <person name="Cardenas P."/>
        </authorList>
    </citation>
    <scope>NUCLEOTIDE SEQUENCE</scope>
</reference>